<dbReference type="InterPro" id="IPR004549">
    <property type="entry name" value="Acetyl_CoA_COase_biotin_COase"/>
</dbReference>
<dbReference type="SUPFAM" id="SSF56059">
    <property type="entry name" value="Glutathione synthetase ATP-binding domain-like"/>
    <property type="match status" value="1"/>
</dbReference>
<dbReference type="PANTHER" id="PTHR48095">
    <property type="entry name" value="PYRUVATE CARBOXYLASE SUBUNIT A"/>
    <property type="match status" value="1"/>
</dbReference>
<keyword evidence="6" id="KW-0479">Metal-binding</keyword>
<feature type="domain" description="Biotin carboxylation" evidence="15">
    <location>
        <begin position="1"/>
        <end position="446"/>
    </location>
</feature>
<keyword evidence="13" id="KW-0444">Lipid biosynthesis</keyword>
<dbReference type="InterPro" id="IPR005479">
    <property type="entry name" value="CPAse_ATP-bd"/>
</dbReference>
<dbReference type="InterPro" id="IPR051602">
    <property type="entry name" value="ACC_Biotin_Carboxylase"/>
</dbReference>
<dbReference type="InterPro" id="IPR005482">
    <property type="entry name" value="Biotin_COase_C"/>
</dbReference>
<dbReference type="RefSeq" id="WP_145347085.1">
    <property type="nucleotide sequence ID" value="NZ_CP036261.1"/>
</dbReference>
<dbReference type="AlphaFoldDB" id="A0A517M3E2"/>
<comment type="function">
    <text evidence="1 13">This protein is a component of the acetyl coenzyme A carboxylase complex; first, biotin carboxylase catalyzes the carboxylation of the carrier protein and then the transcarboxylase transfers the carboxyl group to form malonyl-CoA.</text>
</comment>
<dbReference type="SUPFAM" id="SSF52440">
    <property type="entry name" value="PreATP-grasp domain"/>
    <property type="match status" value="1"/>
</dbReference>
<dbReference type="UniPathway" id="UPA00655">
    <property type="reaction ID" value="UER00711"/>
</dbReference>
<evidence type="ECO:0000256" key="7">
    <source>
        <dbReference type="ARBA" id="ARBA00022741"/>
    </source>
</evidence>
<evidence type="ECO:0000256" key="3">
    <source>
        <dbReference type="ARBA" id="ARBA00011750"/>
    </source>
</evidence>
<accession>A0A517M3E2</accession>
<dbReference type="PROSITE" id="PS00866">
    <property type="entry name" value="CPSASE_1"/>
    <property type="match status" value="1"/>
</dbReference>
<dbReference type="Pfam" id="PF02785">
    <property type="entry name" value="Biotin_carb_C"/>
    <property type="match status" value="1"/>
</dbReference>
<keyword evidence="10 13" id="KW-0092">Biotin</keyword>
<evidence type="ECO:0000256" key="4">
    <source>
        <dbReference type="ARBA" id="ARBA00013263"/>
    </source>
</evidence>
<evidence type="ECO:0000256" key="10">
    <source>
        <dbReference type="ARBA" id="ARBA00023267"/>
    </source>
</evidence>
<dbReference type="InterPro" id="IPR005481">
    <property type="entry name" value="BC-like_N"/>
</dbReference>
<dbReference type="SMART" id="SM00878">
    <property type="entry name" value="Biotin_carb_C"/>
    <property type="match status" value="1"/>
</dbReference>
<gene>
    <name evidence="16" type="primary">accC</name>
    <name evidence="16" type="ORF">EC9_35900</name>
</gene>
<keyword evidence="8 12" id="KW-0067">ATP-binding</keyword>
<keyword evidence="13" id="KW-0275">Fatty acid biosynthesis</keyword>
<dbReference type="InterPro" id="IPR011054">
    <property type="entry name" value="Rudment_hybrid_motif"/>
</dbReference>
<evidence type="ECO:0000259" key="14">
    <source>
        <dbReference type="PROSITE" id="PS50975"/>
    </source>
</evidence>
<dbReference type="EC" id="6.3.4.14" evidence="4 13"/>
<evidence type="ECO:0000313" key="16">
    <source>
        <dbReference type="EMBL" id="QDS89391.1"/>
    </source>
</evidence>
<dbReference type="FunFam" id="3.40.50.20:FF:000010">
    <property type="entry name" value="Propionyl-CoA carboxylase subunit alpha"/>
    <property type="match status" value="1"/>
</dbReference>
<evidence type="ECO:0000256" key="9">
    <source>
        <dbReference type="ARBA" id="ARBA00022842"/>
    </source>
</evidence>
<keyword evidence="13" id="KW-0443">Lipid metabolism</keyword>
<comment type="catalytic activity">
    <reaction evidence="11 13">
        <text>N(6)-biotinyl-L-lysyl-[protein] + hydrogencarbonate + ATP = N(6)-carboxybiotinyl-L-lysyl-[protein] + ADP + phosphate + H(+)</text>
        <dbReference type="Rhea" id="RHEA:13501"/>
        <dbReference type="Rhea" id="RHEA-COMP:10505"/>
        <dbReference type="Rhea" id="RHEA-COMP:10506"/>
        <dbReference type="ChEBI" id="CHEBI:15378"/>
        <dbReference type="ChEBI" id="CHEBI:17544"/>
        <dbReference type="ChEBI" id="CHEBI:30616"/>
        <dbReference type="ChEBI" id="CHEBI:43474"/>
        <dbReference type="ChEBI" id="CHEBI:83144"/>
        <dbReference type="ChEBI" id="CHEBI:83145"/>
        <dbReference type="ChEBI" id="CHEBI:456216"/>
        <dbReference type="EC" id="6.3.4.14"/>
    </reaction>
</comment>
<dbReference type="GO" id="GO:2001295">
    <property type="term" value="P:malonyl-CoA biosynthetic process"/>
    <property type="evidence" value="ECO:0007669"/>
    <property type="project" value="UniProtKB-UniPathway"/>
</dbReference>
<evidence type="ECO:0000256" key="8">
    <source>
        <dbReference type="ARBA" id="ARBA00022840"/>
    </source>
</evidence>
<dbReference type="Proteomes" id="UP000319557">
    <property type="component" value="Chromosome"/>
</dbReference>
<evidence type="ECO:0000256" key="1">
    <source>
        <dbReference type="ARBA" id="ARBA00003761"/>
    </source>
</evidence>
<dbReference type="InterPro" id="IPR011764">
    <property type="entry name" value="Biotin_carboxylation_dom"/>
</dbReference>
<proteinExistence type="predicted"/>
<name>A0A517M3E2_9BACT</name>
<keyword evidence="5 13" id="KW-0436">Ligase</keyword>
<feature type="domain" description="ATP-grasp" evidence="14">
    <location>
        <begin position="120"/>
        <end position="317"/>
    </location>
</feature>
<protein>
    <recommendedName>
        <fullName evidence="4 13">Biotin carboxylase</fullName>
        <ecNumber evidence="4 13">6.3.4.14</ecNumber>
    </recommendedName>
    <alternativeName>
        <fullName evidence="13">Acetyl-coenzyme A carboxylase biotin carboxylase subunit A</fullName>
    </alternativeName>
</protein>
<dbReference type="GO" id="GO:0006633">
    <property type="term" value="P:fatty acid biosynthetic process"/>
    <property type="evidence" value="ECO:0007669"/>
    <property type="project" value="UniProtKB-KW"/>
</dbReference>
<dbReference type="OrthoDB" id="9807469at2"/>
<keyword evidence="9" id="KW-0460">Magnesium</keyword>
<evidence type="ECO:0000313" key="17">
    <source>
        <dbReference type="Proteomes" id="UP000319557"/>
    </source>
</evidence>
<evidence type="ECO:0000256" key="2">
    <source>
        <dbReference type="ARBA" id="ARBA00004956"/>
    </source>
</evidence>
<dbReference type="Pfam" id="PF02786">
    <property type="entry name" value="CPSase_L_D2"/>
    <property type="match status" value="1"/>
</dbReference>
<organism evidence="16 17">
    <name type="scientific">Rosistilla ulvae</name>
    <dbReference type="NCBI Taxonomy" id="1930277"/>
    <lineage>
        <taxon>Bacteria</taxon>
        <taxon>Pseudomonadati</taxon>
        <taxon>Planctomycetota</taxon>
        <taxon>Planctomycetia</taxon>
        <taxon>Pirellulales</taxon>
        <taxon>Pirellulaceae</taxon>
        <taxon>Rosistilla</taxon>
    </lineage>
</organism>
<dbReference type="Gene3D" id="3.30.470.20">
    <property type="entry name" value="ATP-grasp fold, B domain"/>
    <property type="match status" value="1"/>
</dbReference>
<dbReference type="InterPro" id="IPR016185">
    <property type="entry name" value="PreATP-grasp_dom_sf"/>
</dbReference>
<dbReference type="NCBIfam" id="TIGR00514">
    <property type="entry name" value="accC"/>
    <property type="match status" value="1"/>
</dbReference>
<evidence type="ECO:0000256" key="13">
    <source>
        <dbReference type="RuleBase" id="RU365063"/>
    </source>
</evidence>
<dbReference type="GO" id="GO:0005524">
    <property type="term" value="F:ATP binding"/>
    <property type="evidence" value="ECO:0007669"/>
    <property type="project" value="UniProtKB-UniRule"/>
</dbReference>
<reference evidence="16 17" key="1">
    <citation type="submission" date="2019-02" db="EMBL/GenBank/DDBJ databases">
        <title>Deep-cultivation of Planctomycetes and their phenomic and genomic characterization uncovers novel biology.</title>
        <authorList>
            <person name="Wiegand S."/>
            <person name="Jogler M."/>
            <person name="Boedeker C."/>
            <person name="Pinto D."/>
            <person name="Vollmers J."/>
            <person name="Rivas-Marin E."/>
            <person name="Kohn T."/>
            <person name="Peeters S.H."/>
            <person name="Heuer A."/>
            <person name="Rast P."/>
            <person name="Oberbeckmann S."/>
            <person name="Bunk B."/>
            <person name="Jeske O."/>
            <person name="Meyerdierks A."/>
            <person name="Storesund J.E."/>
            <person name="Kallscheuer N."/>
            <person name="Luecker S."/>
            <person name="Lage O.M."/>
            <person name="Pohl T."/>
            <person name="Merkel B.J."/>
            <person name="Hornburger P."/>
            <person name="Mueller R.-W."/>
            <person name="Bruemmer F."/>
            <person name="Labrenz M."/>
            <person name="Spormann A.M."/>
            <person name="Op den Camp H."/>
            <person name="Overmann J."/>
            <person name="Amann R."/>
            <person name="Jetten M.S.M."/>
            <person name="Mascher T."/>
            <person name="Medema M.H."/>
            <person name="Devos D.P."/>
            <person name="Kaster A.-K."/>
            <person name="Ovreas L."/>
            <person name="Rohde M."/>
            <person name="Galperin M.Y."/>
            <person name="Jogler C."/>
        </authorList>
    </citation>
    <scope>NUCLEOTIDE SEQUENCE [LARGE SCALE GENOMIC DNA]</scope>
    <source>
        <strain evidence="16 17">EC9</strain>
    </source>
</reference>
<dbReference type="NCBIfam" id="NF006367">
    <property type="entry name" value="PRK08591.1"/>
    <property type="match status" value="1"/>
</dbReference>
<sequence length="447" mass="49090">MYNRILIANRGEIALRIIRACREMGIESVAVYSEADRESAHVRLADAAFCIGPARSAESYLRIDQVISAAEVGGAEAIHPGYGFLAENADFNEVCRSCNIDFIGPLPESMEMLGDKNSARALAQSAGVPVVPGSDGLLTDTEEALAVAKTIGYPVLIKATAGGGGKGMRVAESPEVLETALQQARQEAEAAFGNGGVYLEKFIEQPRHIEVQIIADQQGNVVHLHERDCSVQRRHQKLIEEAPSPLLPDKRRKEICDAAVRMIQNANYYNAGTVEFIVDKNDDFYFIEVNARIQVEHPVTEMVTGVDLIKQQICVAAGQPLPFTQDDIQCRGSSIECRINAENPDKNFMPNPGKIESFFAPGGLGVRFDSHVYAGYTVPPYYDSMIGKLIVHRPTREEAIACMLRALYELEVGGIATTASLHRKILEHPEFIEGRHDTTFIAREFSS</sequence>
<dbReference type="PANTHER" id="PTHR48095:SF2">
    <property type="entry name" value="BIOTIN CARBOXYLASE, CHLOROPLASTIC"/>
    <property type="match status" value="1"/>
</dbReference>
<evidence type="ECO:0000259" key="15">
    <source>
        <dbReference type="PROSITE" id="PS50979"/>
    </source>
</evidence>
<dbReference type="PROSITE" id="PS50975">
    <property type="entry name" value="ATP_GRASP"/>
    <property type="match status" value="1"/>
</dbReference>
<keyword evidence="7 12" id="KW-0547">Nucleotide-binding</keyword>
<dbReference type="KEGG" id="ruv:EC9_35900"/>
<dbReference type="GO" id="GO:0004075">
    <property type="term" value="F:biotin carboxylase activity"/>
    <property type="evidence" value="ECO:0007669"/>
    <property type="project" value="UniProtKB-EC"/>
</dbReference>
<dbReference type="EMBL" id="CP036261">
    <property type="protein sequence ID" value="QDS89391.1"/>
    <property type="molecule type" value="Genomic_DNA"/>
</dbReference>
<dbReference type="InterPro" id="IPR011761">
    <property type="entry name" value="ATP-grasp"/>
</dbReference>
<dbReference type="PROSITE" id="PS00867">
    <property type="entry name" value="CPSASE_2"/>
    <property type="match status" value="1"/>
</dbReference>
<dbReference type="FunFam" id="3.30.1490.20:FF:000018">
    <property type="entry name" value="Biotin carboxylase"/>
    <property type="match status" value="1"/>
</dbReference>
<evidence type="ECO:0000256" key="12">
    <source>
        <dbReference type="PROSITE-ProRule" id="PRU00409"/>
    </source>
</evidence>
<dbReference type="PROSITE" id="PS50979">
    <property type="entry name" value="BC"/>
    <property type="match status" value="1"/>
</dbReference>
<evidence type="ECO:0000256" key="6">
    <source>
        <dbReference type="ARBA" id="ARBA00022723"/>
    </source>
</evidence>
<dbReference type="Pfam" id="PF00289">
    <property type="entry name" value="Biotin_carb_N"/>
    <property type="match status" value="1"/>
</dbReference>
<keyword evidence="13" id="KW-0276">Fatty acid metabolism</keyword>
<dbReference type="SUPFAM" id="SSF51246">
    <property type="entry name" value="Rudiment single hybrid motif"/>
    <property type="match status" value="1"/>
</dbReference>
<evidence type="ECO:0000256" key="5">
    <source>
        <dbReference type="ARBA" id="ARBA00022598"/>
    </source>
</evidence>
<keyword evidence="17" id="KW-1185">Reference proteome</keyword>
<comment type="pathway">
    <text evidence="2 13">Lipid metabolism; malonyl-CoA biosynthesis; malonyl-CoA from acetyl-CoA: step 1/1.</text>
</comment>
<comment type="subunit">
    <text evidence="3 13">Acetyl-CoA carboxylase is a heterohexamer of biotin carboxyl carrier protein, biotin carboxylase and the two subunits of carboxyl transferase in a 2:2 complex.</text>
</comment>
<dbReference type="GO" id="GO:0046872">
    <property type="term" value="F:metal ion binding"/>
    <property type="evidence" value="ECO:0007669"/>
    <property type="project" value="UniProtKB-KW"/>
</dbReference>
<evidence type="ECO:0000256" key="11">
    <source>
        <dbReference type="ARBA" id="ARBA00048600"/>
    </source>
</evidence>